<dbReference type="GO" id="GO:0005975">
    <property type="term" value="P:carbohydrate metabolic process"/>
    <property type="evidence" value="ECO:0007669"/>
    <property type="project" value="InterPro"/>
</dbReference>
<dbReference type="SUPFAM" id="SSF55957">
    <property type="entry name" value="Phosphoglucomutase, C-terminal domain"/>
    <property type="match status" value="1"/>
</dbReference>
<dbReference type="Proteomes" id="UP000182725">
    <property type="component" value="Unassembled WGS sequence"/>
</dbReference>
<dbReference type="SUPFAM" id="SSF53738">
    <property type="entry name" value="Phosphoglucomutase, first 3 domains"/>
    <property type="match status" value="3"/>
</dbReference>
<dbReference type="AlphaFoldDB" id="A0A1H5KDL2"/>
<keyword evidence="5" id="KW-0460">Magnesium</keyword>
<evidence type="ECO:0000259" key="7">
    <source>
        <dbReference type="Pfam" id="PF00408"/>
    </source>
</evidence>
<dbReference type="CDD" id="cd05799">
    <property type="entry name" value="PGM2"/>
    <property type="match status" value="1"/>
</dbReference>
<dbReference type="InterPro" id="IPR016066">
    <property type="entry name" value="A-D-PHexomutase_CS"/>
</dbReference>
<dbReference type="Pfam" id="PF02880">
    <property type="entry name" value="PGM_PMM_III"/>
    <property type="match status" value="1"/>
</dbReference>
<dbReference type="Pfam" id="PF00408">
    <property type="entry name" value="PGM_PMM_IV"/>
    <property type="match status" value="1"/>
</dbReference>
<dbReference type="Pfam" id="PF02879">
    <property type="entry name" value="PGM_PMM_II"/>
    <property type="match status" value="1"/>
</dbReference>
<dbReference type="InterPro" id="IPR005844">
    <property type="entry name" value="A-D-PHexomutase_a/b/a-I"/>
</dbReference>
<evidence type="ECO:0000313" key="11">
    <source>
        <dbReference type="EMBL" id="SEE62892.1"/>
    </source>
</evidence>
<dbReference type="InterPro" id="IPR005846">
    <property type="entry name" value="A-D-PHexomutase_a/b/a-III"/>
</dbReference>
<gene>
    <name evidence="11" type="ORF">SAMN04489740_1968</name>
</gene>
<dbReference type="InterPro" id="IPR036900">
    <property type="entry name" value="A-D-PHexomutase_C_sf"/>
</dbReference>
<dbReference type="Gene3D" id="3.30.310.50">
    <property type="entry name" value="Alpha-D-phosphohexomutase, C-terminal domain"/>
    <property type="match status" value="1"/>
</dbReference>
<proteinExistence type="inferred from homology"/>
<evidence type="ECO:0000313" key="12">
    <source>
        <dbReference type="Proteomes" id="UP000182725"/>
    </source>
</evidence>
<feature type="domain" description="Alpha-D-phosphohexomutase alpha/beta/alpha" evidence="10">
    <location>
        <begin position="380"/>
        <end position="500"/>
    </location>
</feature>
<dbReference type="PROSITE" id="PS00710">
    <property type="entry name" value="PGM_PMM"/>
    <property type="match status" value="1"/>
</dbReference>
<comment type="cofactor">
    <cofactor evidence="1">
        <name>Mg(2+)</name>
        <dbReference type="ChEBI" id="CHEBI:18420"/>
    </cofactor>
</comment>
<evidence type="ECO:0000259" key="8">
    <source>
        <dbReference type="Pfam" id="PF02878"/>
    </source>
</evidence>
<dbReference type="GO" id="GO:0006166">
    <property type="term" value="P:purine ribonucleoside salvage"/>
    <property type="evidence" value="ECO:0007669"/>
    <property type="project" value="TreeGrafter"/>
</dbReference>
<keyword evidence="3" id="KW-0597">Phosphoprotein</keyword>
<dbReference type="InterPro" id="IPR005841">
    <property type="entry name" value="Alpha-D-phosphohexomutase_SF"/>
</dbReference>
<dbReference type="GO" id="GO:0000287">
    <property type="term" value="F:magnesium ion binding"/>
    <property type="evidence" value="ECO:0007669"/>
    <property type="project" value="InterPro"/>
</dbReference>
<organism evidence="11 12">
    <name type="scientific">Arthrobacter alpinus</name>
    <dbReference type="NCBI Taxonomy" id="656366"/>
    <lineage>
        <taxon>Bacteria</taxon>
        <taxon>Bacillati</taxon>
        <taxon>Actinomycetota</taxon>
        <taxon>Actinomycetes</taxon>
        <taxon>Micrococcales</taxon>
        <taxon>Micrococcaceae</taxon>
        <taxon>Arthrobacter</taxon>
    </lineage>
</organism>
<evidence type="ECO:0000256" key="4">
    <source>
        <dbReference type="ARBA" id="ARBA00022723"/>
    </source>
</evidence>
<dbReference type="InterPro" id="IPR005843">
    <property type="entry name" value="A-D-PHexomutase_C"/>
</dbReference>
<dbReference type="InterPro" id="IPR016055">
    <property type="entry name" value="A-D-PHexomutase_a/b/a-I/II/III"/>
</dbReference>
<evidence type="ECO:0000256" key="2">
    <source>
        <dbReference type="ARBA" id="ARBA00010231"/>
    </source>
</evidence>
<feature type="domain" description="Alpha-D-phosphohexomutase alpha/beta/alpha" evidence="8">
    <location>
        <begin position="133"/>
        <end position="214"/>
    </location>
</feature>
<protein>
    <submittedName>
        <fullName evidence="11">Phosphomannomutase</fullName>
    </submittedName>
</protein>
<dbReference type="Pfam" id="PF02878">
    <property type="entry name" value="PGM_PMM_I"/>
    <property type="match status" value="1"/>
</dbReference>
<keyword evidence="6" id="KW-0413">Isomerase</keyword>
<dbReference type="EMBL" id="FNTV01000001">
    <property type="protein sequence ID" value="SEE62892.1"/>
    <property type="molecule type" value="Genomic_DNA"/>
</dbReference>
<evidence type="ECO:0000256" key="3">
    <source>
        <dbReference type="ARBA" id="ARBA00022553"/>
    </source>
</evidence>
<feature type="domain" description="Alpha-D-phosphohexomutase alpha/beta/alpha" evidence="9">
    <location>
        <begin position="265"/>
        <end position="365"/>
    </location>
</feature>
<dbReference type="Gene3D" id="3.40.120.10">
    <property type="entry name" value="Alpha-D-Glucose-1,6-Bisphosphate, subunit A, domain 3"/>
    <property type="match status" value="3"/>
</dbReference>
<keyword evidence="4" id="KW-0479">Metal-binding</keyword>
<name>A0A1H5KDL2_9MICC</name>
<comment type="similarity">
    <text evidence="2">Belongs to the phosphohexose mutase family.</text>
</comment>
<dbReference type="PRINTS" id="PR00509">
    <property type="entry name" value="PGMPMM"/>
</dbReference>
<evidence type="ECO:0000256" key="5">
    <source>
        <dbReference type="ARBA" id="ARBA00022842"/>
    </source>
</evidence>
<evidence type="ECO:0000259" key="10">
    <source>
        <dbReference type="Pfam" id="PF02880"/>
    </source>
</evidence>
<dbReference type="PANTHER" id="PTHR45745:SF1">
    <property type="entry name" value="PHOSPHOGLUCOMUTASE 2B-RELATED"/>
    <property type="match status" value="1"/>
</dbReference>
<evidence type="ECO:0000259" key="9">
    <source>
        <dbReference type="Pfam" id="PF02879"/>
    </source>
</evidence>
<dbReference type="InterPro" id="IPR005845">
    <property type="entry name" value="A-D-PHexomutase_a/b/a-II"/>
</dbReference>
<reference evidence="11 12" key="1">
    <citation type="submission" date="2016-10" db="EMBL/GenBank/DDBJ databases">
        <authorList>
            <person name="de Groot N.N."/>
        </authorList>
    </citation>
    <scope>NUCLEOTIDE SEQUENCE [LARGE SCALE GENOMIC DNA]</scope>
    <source>
        <strain evidence="11 12">DSM 22274</strain>
    </source>
</reference>
<dbReference type="PANTHER" id="PTHR45745">
    <property type="entry name" value="PHOSPHOMANNOMUTASE 45A"/>
    <property type="match status" value="1"/>
</dbReference>
<dbReference type="GO" id="GO:0008973">
    <property type="term" value="F:phosphopentomutase activity"/>
    <property type="evidence" value="ECO:0007669"/>
    <property type="project" value="TreeGrafter"/>
</dbReference>
<feature type="domain" description="Alpha-D-phosphohexomutase C-terminal" evidence="7">
    <location>
        <begin position="550"/>
        <end position="589"/>
    </location>
</feature>
<accession>A0A1H5KDL2</accession>
<sequence length="627" mass="65612">MRRCGYIYLVRHVNQSRSESTAALEIAALQDAAGQWATHDPDPATASQLQAMIAEALTDPVELADSFSGDLQFGTAGLRAAMGPGPNRMNKVVVRRAAAGVAAHLLALAAAPLPGTEDTDDAEPSSAGTPAYQPRAVVGFDARYNSQAFALETAAIFTAAGVETFLMPSPLPTPVLAFAVRALNCEAGIMVTASHNPRQDNGYKVYLGGRAVAPEARGVQIVAPHDSLIAGHIATVARTPELGDTSAIAMAADGWSVLGPDLLEDYKKSISELADPVAFPARELRIVHTSLHGVGHETALAVLNAAGFTDIHSVPEQSSPDPDFPTVSFPNPEEPGAMDLAFDLARKVEADLVLANDPDADRAAVGVLDPATGTWHQLHGDQVGALLGSHLVARGGRSGTAANTAGAKNATGPVFANSIVSSRLLAKIAAKAGYQHVQTLTGFKWISRVPSLTFGYEEALGYCVAPEVVRDKDGISAGLLLAEMAAGLKAVGRTLFDVLDDLALEHGLHASNQISIRVEELVDITEMMARLRAQPPVSFDGSAVAQLTDLSVGTKDLPATDGMSYLTDNGTRVIIRPSGTEPKLKCYLEVIVPVAGPDHLPAARDEAQRALAAVVLDVKDALGLESY</sequence>
<evidence type="ECO:0000256" key="1">
    <source>
        <dbReference type="ARBA" id="ARBA00001946"/>
    </source>
</evidence>
<evidence type="ECO:0000256" key="6">
    <source>
        <dbReference type="ARBA" id="ARBA00023235"/>
    </source>
</evidence>